<evidence type="ECO:0000256" key="4">
    <source>
        <dbReference type="ARBA" id="ARBA00022692"/>
    </source>
</evidence>
<evidence type="ECO:0000256" key="6">
    <source>
        <dbReference type="ARBA" id="ARBA00023136"/>
    </source>
</evidence>
<gene>
    <name evidence="9" type="ORF">EDD53_0368</name>
</gene>
<keyword evidence="3" id="KW-1003">Cell membrane</keyword>
<comment type="caution">
    <text evidence="9">The sequence shown here is derived from an EMBL/GenBank/DDBJ whole genome shotgun (WGS) entry which is preliminary data.</text>
</comment>
<feature type="transmembrane region" description="Helical" evidence="7">
    <location>
        <begin position="150"/>
        <end position="174"/>
    </location>
</feature>
<dbReference type="CDD" id="cd06261">
    <property type="entry name" value="TM_PBP2"/>
    <property type="match status" value="1"/>
</dbReference>
<dbReference type="PANTHER" id="PTHR43163:SF6">
    <property type="entry name" value="DIPEPTIDE TRANSPORT SYSTEM PERMEASE PROTEIN DPPB-RELATED"/>
    <property type="match status" value="1"/>
</dbReference>
<dbReference type="Proteomes" id="UP000269689">
    <property type="component" value="Unassembled WGS sequence"/>
</dbReference>
<dbReference type="OrthoDB" id="9805855at2"/>
<dbReference type="InterPro" id="IPR000515">
    <property type="entry name" value="MetI-like"/>
</dbReference>
<keyword evidence="5 7" id="KW-1133">Transmembrane helix</keyword>
<feature type="domain" description="ABC transmembrane type-1" evidence="8">
    <location>
        <begin position="108"/>
        <end position="309"/>
    </location>
</feature>
<feature type="transmembrane region" description="Helical" evidence="7">
    <location>
        <begin position="186"/>
        <end position="205"/>
    </location>
</feature>
<evidence type="ECO:0000256" key="5">
    <source>
        <dbReference type="ARBA" id="ARBA00022989"/>
    </source>
</evidence>
<dbReference type="InterPro" id="IPR035906">
    <property type="entry name" value="MetI-like_sf"/>
</dbReference>
<dbReference type="Pfam" id="PF19300">
    <property type="entry name" value="BPD_transp_1_N"/>
    <property type="match status" value="1"/>
</dbReference>
<dbReference type="GO" id="GO:0071916">
    <property type="term" value="F:dipeptide transmembrane transporter activity"/>
    <property type="evidence" value="ECO:0007669"/>
    <property type="project" value="TreeGrafter"/>
</dbReference>
<organism evidence="9 10">
    <name type="scientific">Pacificibacter maritimus</name>
    <dbReference type="NCBI Taxonomy" id="762213"/>
    <lineage>
        <taxon>Bacteria</taxon>
        <taxon>Pseudomonadati</taxon>
        <taxon>Pseudomonadota</taxon>
        <taxon>Alphaproteobacteria</taxon>
        <taxon>Rhodobacterales</taxon>
        <taxon>Roseobacteraceae</taxon>
        <taxon>Pacificibacter</taxon>
    </lineage>
</organism>
<name>A0A3N4UKX5_9RHOB</name>
<reference evidence="9 10" key="1">
    <citation type="submission" date="2018-11" db="EMBL/GenBank/DDBJ databases">
        <title>Genomic Encyclopedia of Type Strains, Phase IV (KMG-IV): sequencing the most valuable type-strain genomes for metagenomic binning, comparative biology and taxonomic classification.</title>
        <authorList>
            <person name="Goeker M."/>
        </authorList>
    </citation>
    <scope>NUCLEOTIDE SEQUENCE [LARGE SCALE GENOMIC DNA]</scope>
    <source>
        <strain evidence="9 10">DSM 104731</strain>
    </source>
</reference>
<sequence>MTSALMKTVFAALAKRALQALIVAVVVGIVSFAMMQALPGDAAYRIAAGRYGYDMMDAAAADAVRLELGLDQPAILQLWIWLKALAQFDLGTSLVYGTPVIDEISTQLGYSLLLAGGAIVASLLIALPVGIAAGLNPNGIVDRVTFGLSVLFRAIPAFALGIVLVLIFAVQLGLFPVAGFHGPENLVLPSLTLGLGLAAVSNRVLRDSVVDAMRADWRLFSRTKGLSARLTLTRHVLRNAALPVVAYIGVQLAYLIEGVVIVETVFAWPGIGHALVHAIFGRDIAMVQGTALTLGLLYVALNLCVDLACRGIDPRGRLA</sequence>
<comment type="subcellular location">
    <subcellularLocation>
        <location evidence="1 7">Cell membrane</location>
        <topology evidence="1 7">Multi-pass membrane protein</topology>
    </subcellularLocation>
</comment>
<comment type="similarity">
    <text evidence="7">Belongs to the binding-protein-dependent transport system permease family.</text>
</comment>
<feature type="transmembrane region" description="Helical" evidence="7">
    <location>
        <begin position="20"/>
        <end position="38"/>
    </location>
</feature>
<dbReference type="RefSeq" id="WP_123791486.1">
    <property type="nucleotide sequence ID" value="NZ_RKQK01000001.1"/>
</dbReference>
<evidence type="ECO:0000256" key="3">
    <source>
        <dbReference type="ARBA" id="ARBA00022475"/>
    </source>
</evidence>
<evidence type="ECO:0000256" key="2">
    <source>
        <dbReference type="ARBA" id="ARBA00022448"/>
    </source>
</evidence>
<evidence type="ECO:0000313" key="10">
    <source>
        <dbReference type="Proteomes" id="UP000269689"/>
    </source>
</evidence>
<dbReference type="AlphaFoldDB" id="A0A3N4UKX5"/>
<evidence type="ECO:0000256" key="1">
    <source>
        <dbReference type="ARBA" id="ARBA00004651"/>
    </source>
</evidence>
<keyword evidence="6 7" id="KW-0472">Membrane</keyword>
<keyword evidence="4 7" id="KW-0812">Transmembrane</keyword>
<feature type="transmembrane region" description="Helical" evidence="7">
    <location>
        <begin position="291"/>
        <end position="309"/>
    </location>
</feature>
<accession>A0A3N4UKX5</accession>
<dbReference type="PANTHER" id="PTHR43163">
    <property type="entry name" value="DIPEPTIDE TRANSPORT SYSTEM PERMEASE PROTEIN DPPB-RELATED"/>
    <property type="match status" value="1"/>
</dbReference>
<dbReference type="SUPFAM" id="SSF161098">
    <property type="entry name" value="MetI-like"/>
    <property type="match status" value="1"/>
</dbReference>
<proteinExistence type="inferred from homology"/>
<protein>
    <submittedName>
        <fullName evidence="9">Peptide/nickel transport system permease protein</fullName>
    </submittedName>
</protein>
<dbReference type="EMBL" id="RKQK01000001">
    <property type="protein sequence ID" value="RPE71252.1"/>
    <property type="molecule type" value="Genomic_DNA"/>
</dbReference>
<evidence type="ECO:0000313" key="9">
    <source>
        <dbReference type="EMBL" id="RPE71252.1"/>
    </source>
</evidence>
<dbReference type="InterPro" id="IPR045621">
    <property type="entry name" value="BPD_transp_1_N"/>
</dbReference>
<feature type="transmembrane region" description="Helical" evidence="7">
    <location>
        <begin position="244"/>
        <end position="271"/>
    </location>
</feature>
<dbReference type="Pfam" id="PF00528">
    <property type="entry name" value="BPD_transp_1"/>
    <property type="match status" value="1"/>
</dbReference>
<keyword evidence="2 7" id="KW-0813">Transport</keyword>
<dbReference type="GO" id="GO:0005886">
    <property type="term" value="C:plasma membrane"/>
    <property type="evidence" value="ECO:0007669"/>
    <property type="project" value="UniProtKB-SubCell"/>
</dbReference>
<keyword evidence="10" id="KW-1185">Reference proteome</keyword>
<dbReference type="PROSITE" id="PS50928">
    <property type="entry name" value="ABC_TM1"/>
    <property type="match status" value="1"/>
</dbReference>
<evidence type="ECO:0000256" key="7">
    <source>
        <dbReference type="RuleBase" id="RU363032"/>
    </source>
</evidence>
<evidence type="ECO:0000259" key="8">
    <source>
        <dbReference type="PROSITE" id="PS50928"/>
    </source>
</evidence>
<dbReference type="Gene3D" id="1.10.3720.10">
    <property type="entry name" value="MetI-like"/>
    <property type="match status" value="1"/>
</dbReference>
<feature type="transmembrane region" description="Helical" evidence="7">
    <location>
        <begin position="108"/>
        <end position="129"/>
    </location>
</feature>